<dbReference type="RefSeq" id="WP_228714759.1">
    <property type="nucleotide sequence ID" value="NZ_SIHJ01000005.1"/>
</dbReference>
<dbReference type="Gene3D" id="1.50.10.10">
    <property type="match status" value="1"/>
</dbReference>
<dbReference type="InterPro" id="IPR008928">
    <property type="entry name" value="6-hairpin_glycosidase_sf"/>
</dbReference>
<dbReference type="Gene3D" id="2.60.120.200">
    <property type="match status" value="1"/>
</dbReference>
<gene>
    <name evidence="3" type="ORF">KOR34_50210</name>
</gene>
<dbReference type="PROSITE" id="PS51318">
    <property type="entry name" value="TAT"/>
    <property type="match status" value="1"/>
</dbReference>
<dbReference type="PANTHER" id="PTHR12654:SF0">
    <property type="entry name" value="NON-LYSOSOMAL GLUCOSYLCERAMIDASE"/>
    <property type="match status" value="1"/>
</dbReference>
<dbReference type="InterPro" id="IPR024462">
    <property type="entry name" value="GH116_N"/>
</dbReference>
<dbReference type="Proteomes" id="UP000316714">
    <property type="component" value="Unassembled WGS sequence"/>
</dbReference>
<proteinExistence type="predicted"/>
<evidence type="ECO:0000313" key="3">
    <source>
        <dbReference type="EMBL" id="TWT30462.1"/>
    </source>
</evidence>
<protein>
    <recommendedName>
        <fullName evidence="5">Glucosylceramidase</fullName>
    </recommendedName>
</protein>
<dbReference type="InterPro" id="IPR012341">
    <property type="entry name" value="6hp_glycosidase-like_sf"/>
</dbReference>
<dbReference type="AlphaFoldDB" id="A0A5C5UYB9"/>
<evidence type="ECO:0000313" key="4">
    <source>
        <dbReference type="Proteomes" id="UP000316714"/>
    </source>
</evidence>
<dbReference type="PANTHER" id="PTHR12654">
    <property type="entry name" value="BILE ACID BETA-GLUCOSIDASE-RELATED"/>
    <property type="match status" value="1"/>
</dbReference>
<evidence type="ECO:0000259" key="1">
    <source>
        <dbReference type="Pfam" id="PF04685"/>
    </source>
</evidence>
<name>A0A5C5UYB9_9BACT</name>
<dbReference type="Pfam" id="PF04685">
    <property type="entry name" value="DUF608"/>
    <property type="match status" value="1"/>
</dbReference>
<organism evidence="3 4">
    <name type="scientific">Posidoniimonas corsicana</name>
    <dbReference type="NCBI Taxonomy" id="1938618"/>
    <lineage>
        <taxon>Bacteria</taxon>
        <taxon>Pseudomonadati</taxon>
        <taxon>Planctomycetota</taxon>
        <taxon>Planctomycetia</taxon>
        <taxon>Pirellulales</taxon>
        <taxon>Lacipirellulaceae</taxon>
        <taxon>Posidoniimonas</taxon>
    </lineage>
</organism>
<dbReference type="InterPro" id="IPR006775">
    <property type="entry name" value="GH116_catalytic"/>
</dbReference>
<keyword evidence="4" id="KW-1185">Reference proteome</keyword>
<dbReference type="SUPFAM" id="SSF48208">
    <property type="entry name" value="Six-hairpin glycosidases"/>
    <property type="match status" value="1"/>
</dbReference>
<feature type="domain" description="Glycosyl-hydrolase family 116 catalytic region" evidence="1">
    <location>
        <begin position="719"/>
        <end position="1003"/>
    </location>
</feature>
<dbReference type="SUPFAM" id="SSF49899">
    <property type="entry name" value="Concanavalin A-like lectins/glucanases"/>
    <property type="match status" value="1"/>
</dbReference>
<evidence type="ECO:0008006" key="5">
    <source>
        <dbReference type="Google" id="ProtNLM"/>
    </source>
</evidence>
<dbReference type="InterPro" id="IPR052566">
    <property type="entry name" value="Non-lysos_glucosylceramidase"/>
</dbReference>
<evidence type="ECO:0000259" key="2">
    <source>
        <dbReference type="Pfam" id="PF12215"/>
    </source>
</evidence>
<dbReference type="Pfam" id="PF13385">
    <property type="entry name" value="Laminin_G_3"/>
    <property type="match status" value="1"/>
</dbReference>
<feature type="domain" description="Glycosyl-hydrolase family 116 N-terminal" evidence="2">
    <location>
        <begin position="327"/>
        <end position="610"/>
    </location>
</feature>
<dbReference type="InterPro" id="IPR006311">
    <property type="entry name" value="TAT_signal"/>
</dbReference>
<comment type="caution">
    <text evidence="3">The sequence shown here is derived from an EMBL/GenBank/DDBJ whole genome shotgun (WGS) entry which is preliminary data.</text>
</comment>
<dbReference type="GO" id="GO:0008422">
    <property type="term" value="F:beta-glucosidase activity"/>
    <property type="evidence" value="ECO:0007669"/>
    <property type="project" value="TreeGrafter"/>
</dbReference>
<dbReference type="EMBL" id="SIHJ01000005">
    <property type="protein sequence ID" value="TWT30462.1"/>
    <property type="molecule type" value="Genomic_DNA"/>
</dbReference>
<dbReference type="InterPro" id="IPR013320">
    <property type="entry name" value="ConA-like_dom_sf"/>
</dbReference>
<sequence length="1124" mass="122584">MHRNKLITESPTECTSPGCCQPELSRRSLLVAAGAFASGIAAAPLMAASSRDGYAALVKADRSLRGYWRFDGDLVDALGEAPARAVGGLSFVEGVAGGRAVSLAPNEPITVDNTDHLRGRSATVELFFKLDSPPTGPADPVLIAQTAGRQVRFIVGVKNDLSALVYRNVKDEVLTTIHLPTAQPVAQGRWHHLAITGYDLDLRAYVDGYECSLVGGAFEFTRQGPAKAPMTFGATSIDGWASGGICLDEVACYARGLTEKEIQQHLRAAGWGKRLEQTGAAIGRVKAERDAARARKQAAALKDPSLTAAGATRVYGGEHLDAISFTVGGIGAGGIQFNGKGEPAVWQIACNHEEHRVGDSFLAVRAQPAGGRPVVRALQTEPVGPFQAMASLEFEGEYPFARYRFSDPALPVEVQSEVFNPFIPMDLKNSAIPCVIYTVTARNLSAAPAQVDVLAAQKNALGYHEGQQTANYGGNHNEVMRREGATVLHMTRRDADRSDMVLLTRGEGATGAAAWQSIERLHDAFDARGECDGPVTSGVSPAGQTVNGVLTAPIELAPGESKSVTFVLTWCFHSGMHGQKKPWRHRGQNYTNWWRNALEVAQHLLDNLDELTARTRRFHDTLYASSLPVWLLDRLSSQLAVLRSQTCWWAEDGYFGAWEGCNPTDGCCPGNCTHVWHYAQGHARLLPELGRKMREQDYATQSPDGKLPHRHTMNGPAADGHFGTILNTYREHLCSADDGWLRAQWPQAKRALDWGIDHWNPNRDGYMQATQHNTLDGAFSGCSSWIGSLYLAALEAGARMAERVGDSASASEYRRIRASGKRLQNQRLWNGEYYVQVVGQKRQQDYLDGCHIDQLLGEWWADQVGIGRSYPQDRSRRAMEALLRHNYLADFHGQSLKPRQYCEVDDGGMKMITWPNSPQPIPGMKYGDEVMTGFEYGAAATLIQNGLLREGLMVVKTVADRYDGRLRTEGVTHMANGPWGYSGNPFGDDECGKFYGRSLSVWSVLLALQGFEYDGPAGRIGFRPRLTPENHASFFTAAEGYGLFSQVQEANRLEAAIALKEGLLSLTVVVLGTGDRRPRSALAKLDGRAVAAKAELQNGEAMLALEKPLNLVAGQQLEISVELA</sequence>
<dbReference type="GO" id="GO:0005975">
    <property type="term" value="P:carbohydrate metabolic process"/>
    <property type="evidence" value="ECO:0007669"/>
    <property type="project" value="InterPro"/>
</dbReference>
<dbReference type="Pfam" id="PF12215">
    <property type="entry name" value="Glyco_hydr_116N"/>
    <property type="match status" value="1"/>
</dbReference>
<reference evidence="3 4" key="1">
    <citation type="submission" date="2019-02" db="EMBL/GenBank/DDBJ databases">
        <title>Deep-cultivation of Planctomycetes and their phenomic and genomic characterization uncovers novel biology.</title>
        <authorList>
            <person name="Wiegand S."/>
            <person name="Jogler M."/>
            <person name="Boedeker C."/>
            <person name="Pinto D."/>
            <person name="Vollmers J."/>
            <person name="Rivas-Marin E."/>
            <person name="Kohn T."/>
            <person name="Peeters S.H."/>
            <person name="Heuer A."/>
            <person name="Rast P."/>
            <person name="Oberbeckmann S."/>
            <person name="Bunk B."/>
            <person name="Jeske O."/>
            <person name="Meyerdierks A."/>
            <person name="Storesund J.E."/>
            <person name="Kallscheuer N."/>
            <person name="Luecker S."/>
            <person name="Lage O.M."/>
            <person name="Pohl T."/>
            <person name="Merkel B.J."/>
            <person name="Hornburger P."/>
            <person name="Mueller R.-W."/>
            <person name="Bruemmer F."/>
            <person name="Labrenz M."/>
            <person name="Spormann A.M."/>
            <person name="Op Den Camp H."/>
            <person name="Overmann J."/>
            <person name="Amann R."/>
            <person name="Jetten M.S.M."/>
            <person name="Mascher T."/>
            <person name="Medema M.H."/>
            <person name="Devos D.P."/>
            <person name="Kaster A.-K."/>
            <person name="Ovreas L."/>
            <person name="Rohde M."/>
            <person name="Galperin M.Y."/>
            <person name="Jogler C."/>
        </authorList>
    </citation>
    <scope>NUCLEOTIDE SEQUENCE [LARGE SCALE GENOMIC DNA]</scope>
    <source>
        <strain evidence="3 4">KOR34</strain>
    </source>
</reference>
<accession>A0A5C5UYB9</accession>